<dbReference type="InterPro" id="IPR051342">
    <property type="entry name" value="PDZ_scaffold"/>
</dbReference>
<feature type="domain" description="PDZ" evidence="2">
    <location>
        <begin position="19"/>
        <end position="102"/>
    </location>
</feature>
<evidence type="ECO:0000313" key="4">
    <source>
        <dbReference type="Proteomes" id="UP000694426"/>
    </source>
</evidence>
<dbReference type="Ensembl" id="ENSABRT00000037465.1">
    <property type="protein sequence ID" value="ENSABRP00000026783.1"/>
    <property type="gene ID" value="ENSABRG00000022286.1"/>
</dbReference>
<gene>
    <name evidence="3" type="primary">PATJ</name>
</gene>
<dbReference type="Gene3D" id="2.30.42.10">
    <property type="match status" value="5"/>
</dbReference>
<dbReference type="FunFam" id="2.30.42.10:FF:000058">
    <property type="entry name" value="multiple PDZ domain protein isoform X1"/>
    <property type="match status" value="1"/>
</dbReference>
<dbReference type="CDD" id="cd06672">
    <property type="entry name" value="PDZ8_MUPP1-PDZ7_PATJ-PDZ2_INAD-like"/>
    <property type="match status" value="1"/>
</dbReference>
<feature type="domain" description="PDZ" evidence="2">
    <location>
        <begin position="158"/>
        <end position="241"/>
    </location>
</feature>
<reference evidence="3" key="1">
    <citation type="submission" date="2025-08" db="UniProtKB">
        <authorList>
            <consortium name="Ensembl"/>
        </authorList>
    </citation>
    <scope>IDENTIFICATION</scope>
</reference>
<dbReference type="CDD" id="cd06673">
    <property type="entry name" value="PDZ10_MUPP1-PDZ8_PATJ-like"/>
    <property type="match status" value="1"/>
</dbReference>
<dbReference type="GeneTree" id="ENSGT00940000155136"/>
<keyword evidence="4" id="KW-1185">Reference proteome</keyword>
<dbReference type="PROSITE" id="PS50106">
    <property type="entry name" value="PDZ"/>
    <property type="match status" value="5"/>
</dbReference>
<proteinExistence type="predicted"/>
<dbReference type="PANTHER" id="PTHR19964:SF11">
    <property type="entry name" value="INAD-LIKE PROTEIN"/>
    <property type="match status" value="1"/>
</dbReference>
<dbReference type="CDD" id="cd06674">
    <property type="entry name" value="PDZ11_MUPP1-PDZ9_PATJ-like"/>
    <property type="match status" value="1"/>
</dbReference>
<feature type="region of interest" description="Disordered" evidence="1">
    <location>
        <begin position="380"/>
        <end position="401"/>
    </location>
</feature>
<feature type="region of interest" description="Disordered" evidence="1">
    <location>
        <begin position="114"/>
        <end position="139"/>
    </location>
</feature>
<dbReference type="SMART" id="SM00228">
    <property type="entry name" value="PDZ"/>
    <property type="match status" value="5"/>
</dbReference>
<dbReference type="SUPFAM" id="SSF50156">
    <property type="entry name" value="PDZ domain-like"/>
    <property type="match status" value="5"/>
</dbReference>
<evidence type="ECO:0000259" key="2">
    <source>
        <dbReference type="PROSITE" id="PS50106"/>
    </source>
</evidence>
<dbReference type="Proteomes" id="UP000694426">
    <property type="component" value="Unplaced"/>
</dbReference>
<accession>A0A8B9CYS2</accession>
<dbReference type="CDD" id="cd06676">
    <property type="entry name" value="PDZ13_MUPP1-like"/>
    <property type="match status" value="1"/>
</dbReference>
<reference evidence="3" key="2">
    <citation type="submission" date="2025-09" db="UniProtKB">
        <authorList>
            <consortium name="Ensembl"/>
        </authorList>
    </citation>
    <scope>IDENTIFICATION</scope>
</reference>
<protein>
    <submittedName>
        <fullName evidence="3">PATJ crumbs cell polarity complex component</fullName>
    </submittedName>
</protein>
<dbReference type="PANTHER" id="PTHR19964">
    <property type="entry name" value="MULTIPLE PDZ DOMAIN PROTEIN"/>
    <property type="match status" value="1"/>
</dbReference>
<evidence type="ECO:0000256" key="1">
    <source>
        <dbReference type="SAM" id="MobiDB-lite"/>
    </source>
</evidence>
<dbReference type="InterPro" id="IPR036034">
    <property type="entry name" value="PDZ_sf"/>
</dbReference>
<feature type="domain" description="PDZ" evidence="2">
    <location>
        <begin position="398"/>
        <end position="484"/>
    </location>
</feature>
<dbReference type="InterPro" id="IPR001478">
    <property type="entry name" value="PDZ"/>
</dbReference>
<dbReference type="FunFam" id="2.30.42.10:FF:000110">
    <property type="entry name" value="multiple PDZ domain protein isoform X2"/>
    <property type="match status" value="1"/>
</dbReference>
<dbReference type="FunFam" id="2.30.42.10:FF:000038">
    <property type="entry name" value="Multiple PDZ domain protein isoform X1"/>
    <property type="match status" value="1"/>
</dbReference>
<sequence length="602" mass="64053">SAQEKIRQRYADLPGELHIIELEKDKNGLGLSLAGNKDRSRMSIFVVGINPDGPAGRDGRMHIGDELLEINNQILYGRSHQNASAIIKTAPSKVKLVFIRNEDAVNQMAVTPFPLPSSSHSSIEDHGGTETASSEEDPSLDVVMKSLTDEELTITEMTIEISKGRSGLGLSIVGGKDTPLDAIVIHEVYEEGAAARDGRLWAGDQILEVNGIDLRNANHEEAITALRQTPQKVQLVVYRDEAHYKDEENLEIFHVDIQKKTGRGLGLSIAGKRNGSGVFISDIVKGGAADLDGRLIQGDQILSVNGEDMRNASQETVATILKCAQGLVHLELGRLRAGSWLSARKTSQNSQVSQQSAHSHFHPALAPVLSTLQNFVSTKRSSADVSQRNSGADTGPRTVEITRGPNDALGISIAGGKGSPLGDIPIFIAMIQASGVAARTQRLRVGDRIVSINGQPLDGLSHADAVNLLKNAYGSIILQVVADTNISAIATQLESMSAGCNLNSSEHASEDPEAPQPKIITLEKGSDGLGFSIVGGYGSPHGDLPIYVKTIFAKGAAADDGRLKRGDQILAVNGEALEGVTHEQAVAILKRQKGTVTLTVLS</sequence>
<feature type="domain" description="PDZ" evidence="2">
    <location>
        <begin position="254"/>
        <end position="336"/>
    </location>
</feature>
<dbReference type="CDD" id="cd06675">
    <property type="entry name" value="PDZ12_MUPP1-like"/>
    <property type="match status" value="1"/>
</dbReference>
<dbReference type="Pfam" id="PF00595">
    <property type="entry name" value="PDZ"/>
    <property type="match status" value="5"/>
</dbReference>
<evidence type="ECO:0000313" key="3">
    <source>
        <dbReference type="Ensembl" id="ENSABRP00000026783.1"/>
    </source>
</evidence>
<feature type="compositionally biased region" description="Polar residues" evidence="1">
    <location>
        <begin position="380"/>
        <end position="392"/>
    </location>
</feature>
<feature type="domain" description="PDZ" evidence="2">
    <location>
        <begin position="519"/>
        <end position="602"/>
    </location>
</feature>
<organism evidence="3 4">
    <name type="scientific">Anser brachyrhynchus</name>
    <name type="common">Pink-footed goose</name>
    <dbReference type="NCBI Taxonomy" id="132585"/>
    <lineage>
        <taxon>Eukaryota</taxon>
        <taxon>Metazoa</taxon>
        <taxon>Chordata</taxon>
        <taxon>Craniata</taxon>
        <taxon>Vertebrata</taxon>
        <taxon>Euteleostomi</taxon>
        <taxon>Archelosauria</taxon>
        <taxon>Archosauria</taxon>
        <taxon>Dinosauria</taxon>
        <taxon>Saurischia</taxon>
        <taxon>Theropoda</taxon>
        <taxon>Coelurosauria</taxon>
        <taxon>Aves</taxon>
        <taxon>Neognathae</taxon>
        <taxon>Galloanserae</taxon>
        <taxon>Anseriformes</taxon>
        <taxon>Anatidae</taxon>
        <taxon>Anserinae</taxon>
        <taxon>Anser</taxon>
    </lineage>
</organism>
<name>A0A8B9CYS2_9AVES</name>
<dbReference type="AlphaFoldDB" id="A0A8B9CYS2"/>